<gene>
    <name evidence="3" type="ORF">K8I29_12705</name>
</gene>
<dbReference type="InterPro" id="IPR018649">
    <property type="entry name" value="SHOCT"/>
</dbReference>
<dbReference type="AlphaFoldDB" id="A0A953JBR6"/>
<comment type="caution">
    <text evidence="3">The sequence shown here is derived from an EMBL/GenBank/DDBJ whole genome shotgun (WGS) entry which is preliminary data.</text>
</comment>
<evidence type="ECO:0000259" key="2">
    <source>
        <dbReference type="Pfam" id="PF09851"/>
    </source>
</evidence>
<evidence type="ECO:0000313" key="4">
    <source>
        <dbReference type="Proteomes" id="UP000705867"/>
    </source>
</evidence>
<evidence type="ECO:0000256" key="1">
    <source>
        <dbReference type="SAM" id="Phobius"/>
    </source>
</evidence>
<feature type="transmembrane region" description="Helical" evidence="1">
    <location>
        <begin position="12"/>
        <end position="33"/>
    </location>
</feature>
<keyword evidence="1" id="KW-0812">Transmembrane</keyword>
<accession>A0A953JBR6</accession>
<name>A0A953JBR6_9BACT</name>
<dbReference type="EMBL" id="JAIOIV010000101">
    <property type="protein sequence ID" value="MBZ0157057.1"/>
    <property type="molecule type" value="Genomic_DNA"/>
</dbReference>
<dbReference type="Proteomes" id="UP000705867">
    <property type="component" value="Unassembled WGS sequence"/>
</dbReference>
<dbReference type="Pfam" id="PF09851">
    <property type="entry name" value="SHOCT"/>
    <property type="match status" value="1"/>
</dbReference>
<proteinExistence type="predicted"/>
<evidence type="ECO:0000313" key="3">
    <source>
        <dbReference type="EMBL" id="MBZ0157057.1"/>
    </source>
</evidence>
<keyword evidence="1" id="KW-1133">Transmembrane helix</keyword>
<feature type="domain" description="SHOCT" evidence="2">
    <location>
        <begin position="48"/>
        <end position="73"/>
    </location>
</feature>
<organism evidence="3 4">
    <name type="scientific">Candidatus Nitrobium versatile</name>
    <dbReference type="NCBI Taxonomy" id="2884831"/>
    <lineage>
        <taxon>Bacteria</taxon>
        <taxon>Pseudomonadati</taxon>
        <taxon>Nitrospirota</taxon>
        <taxon>Nitrospiria</taxon>
        <taxon>Nitrospirales</taxon>
        <taxon>Nitrospiraceae</taxon>
        <taxon>Candidatus Nitrobium</taxon>
    </lineage>
</organism>
<reference evidence="3" key="2">
    <citation type="submission" date="2021-08" db="EMBL/GenBank/DDBJ databases">
        <authorList>
            <person name="Dalcin Martins P."/>
        </authorList>
    </citation>
    <scope>NUCLEOTIDE SEQUENCE</scope>
    <source>
        <strain evidence="3">MAG_39</strain>
    </source>
</reference>
<reference evidence="3" key="1">
    <citation type="journal article" date="2021" name="bioRxiv">
        <title>Unraveling nitrogen, sulfur and carbon metabolic pathways and microbial community transcriptional responses to substrate deprivation and toxicity stresses in a bioreactor mimicking anoxic brackish coastal sediment conditions.</title>
        <authorList>
            <person name="Martins P.D."/>
            <person name="Echeveste M.J."/>
            <person name="Arshad A."/>
            <person name="Kurth J."/>
            <person name="Ouboter H."/>
            <person name="Jetten M.S.M."/>
            <person name="Welte C.U."/>
        </authorList>
    </citation>
    <scope>NUCLEOTIDE SEQUENCE</scope>
    <source>
        <strain evidence="3">MAG_39</strain>
    </source>
</reference>
<protein>
    <submittedName>
        <fullName evidence="3">SHOCT domain-containing protein</fullName>
    </submittedName>
</protein>
<sequence length="76" mass="9040">MHWWDYGWSMGLWGWFLMVLIWVLVILGIVLLVRSALGTGKKIERETALTLLEKRYARGEISREEFERTRSDLIKD</sequence>
<keyword evidence="1" id="KW-0472">Membrane</keyword>